<reference evidence="2 3" key="1">
    <citation type="journal article" date="2021" name="J. Hered.">
        <title>A chromosome-level genome assembly of the parasitoid wasp, Cotesia glomerata (Hymenoptera: Braconidae).</title>
        <authorList>
            <person name="Pinto B.J."/>
            <person name="Weis J.J."/>
            <person name="Gamble T."/>
            <person name="Ode P.J."/>
            <person name="Paul R."/>
            <person name="Zaspel J.M."/>
        </authorList>
    </citation>
    <scope>NUCLEOTIDE SEQUENCE [LARGE SCALE GENOMIC DNA]</scope>
    <source>
        <strain evidence="2">CgM1</strain>
    </source>
</reference>
<evidence type="ECO:0000256" key="1">
    <source>
        <dbReference type="SAM" id="MobiDB-lite"/>
    </source>
</evidence>
<feature type="compositionally biased region" description="Polar residues" evidence="1">
    <location>
        <begin position="68"/>
        <end position="80"/>
    </location>
</feature>
<comment type="caution">
    <text evidence="2">The sequence shown here is derived from an EMBL/GenBank/DDBJ whole genome shotgun (WGS) entry which is preliminary data.</text>
</comment>
<organism evidence="2 3">
    <name type="scientific">Cotesia glomerata</name>
    <name type="common">Lepidopteran parasitic wasp</name>
    <name type="synonym">Apanteles glomeratus</name>
    <dbReference type="NCBI Taxonomy" id="32391"/>
    <lineage>
        <taxon>Eukaryota</taxon>
        <taxon>Metazoa</taxon>
        <taxon>Ecdysozoa</taxon>
        <taxon>Arthropoda</taxon>
        <taxon>Hexapoda</taxon>
        <taxon>Insecta</taxon>
        <taxon>Pterygota</taxon>
        <taxon>Neoptera</taxon>
        <taxon>Endopterygota</taxon>
        <taxon>Hymenoptera</taxon>
        <taxon>Apocrita</taxon>
        <taxon>Ichneumonoidea</taxon>
        <taxon>Braconidae</taxon>
        <taxon>Microgastrinae</taxon>
        <taxon>Cotesia</taxon>
    </lineage>
</organism>
<evidence type="ECO:0000313" key="2">
    <source>
        <dbReference type="EMBL" id="KAH0539911.1"/>
    </source>
</evidence>
<sequence length="80" mass="9197">MDFEDISHTESDFDVEMSSLSSTYVPTDGRGKRTPMRPMIAEYDPKRHETKTELSDMVLVKHPHIRGRNTSSFNNGMLHT</sequence>
<evidence type="ECO:0000313" key="3">
    <source>
        <dbReference type="Proteomes" id="UP000826195"/>
    </source>
</evidence>
<dbReference type="EMBL" id="JAHXZJ010002609">
    <property type="protein sequence ID" value="KAH0539911.1"/>
    <property type="molecule type" value="Genomic_DNA"/>
</dbReference>
<proteinExistence type="predicted"/>
<accession>A0AAV7HIE3</accession>
<protein>
    <submittedName>
        <fullName evidence="2">Uncharacterized protein</fullName>
    </submittedName>
</protein>
<dbReference type="Proteomes" id="UP000826195">
    <property type="component" value="Unassembled WGS sequence"/>
</dbReference>
<feature type="region of interest" description="Disordered" evidence="1">
    <location>
        <begin position="61"/>
        <end position="80"/>
    </location>
</feature>
<name>A0AAV7HIE3_COTGL</name>
<gene>
    <name evidence="2" type="ORF">KQX54_009616</name>
</gene>
<keyword evidence="3" id="KW-1185">Reference proteome</keyword>
<dbReference type="AlphaFoldDB" id="A0AAV7HIE3"/>